<dbReference type="Proteomes" id="UP001162156">
    <property type="component" value="Unassembled WGS sequence"/>
</dbReference>
<evidence type="ECO:0000313" key="3">
    <source>
        <dbReference type="Proteomes" id="UP001162156"/>
    </source>
</evidence>
<dbReference type="InterPro" id="IPR029526">
    <property type="entry name" value="PGBD"/>
</dbReference>
<organism evidence="2 3">
    <name type="scientific">Rhamnusium bicolor</name>
    <dbReference type="NCBI Taxonomy" id="1586634"/>
    <lineage>
        <taxon>Eukaryota</taxon>
        <taxon>Metazoa</taxon>
        <taxon>Ecdysozoa</taxon>
        <taxon>Arthropoda</taxon>
        <taxon>Hexapoda</taxon>
        <taxon>Insecta</taxon>
        <taxon>Pterygota</taxon>
        <taxon>Neoptera</taxon>
        <taxon>Endopterygota</taxon>
        <taxon>Coleoptera</taxon>
        <taxon>Polyphaga</taxon>
        <taxon>Cucujiformia</taxon>
        <taxon>Chrysomeloidea</taxon>
        <taxon>Cerambycidae</taxon>
        <taxon>Lepturinae</taxon>
        <taxon>Rhagiini</taxon>
        <taxon>Rhamnusium</taxon>
    </lineage>
</organism>
<evidence type="ECO:0000259" key="1">
    <source>
        <dbReference type="Pfam" id="PF13843"/>
    </source>
</evidence>
<accession>A0AAV8XEC8</accession>
<comment type="caution">
    <text evidence="2">The sequence shown here is derived from an EMBL/GenBank/DDBJ whole genome shotgun (WGS) entry which is preliminary data.</text>
</comment>
<evidence type="ECO:0000313" key="2">
    <source>
        <dbReference type="EMBL" id="KAJ8936879.1"/>
    </source>
</evidence>
<feature type="domain" description="PiggyBac transposable element-derived protein" evidence="1">
    <location>
        <begin position="107"/>
        <end position="180"/>
    </location>
</feature>
<proteinExistence type="predicted"/>
<reference evidence="2" key="1">
    <citation type="journal article" date="2023" name="Insect Mol. Biol.">
        <title>Genome sequencing provides insights into the evolution of gene families encoding plant cell wall-degrading enzymes in longhorned beetles.</title>
        <authorList>
            <person name="Shin N.R."/>
            <person name="Okamura Y."/>
            <person name="Kirsch R."/>
            <person name="Pauchet Y."/>
        </authorList>
    </citation>
    <scope>NUCLEOTIDE SEQUENCE</scope>
    <source>
        <strain evidence="2">RBIC_L_NR</strain>
    </source>
</reference>
<sequence>MSYKADQARLLYLVEETNPYVSEYDDSDETDNVEVLDINTDSEQEVSDYEKYSIVPSDFSIREPYFLSKDGSIKWKKHFPLKNVRTRSENIITHLPGVKGDTKKLKSPIDLWKCFIYDDILDVIVEYTNKIISTAKYPVSSRAARLTNKTELKALLGLLYLSGVRKTNHLNASDLWKKMERHSNYFVLQCHLTDLDFW</sequence>
<keyword evidence="3" id="KW-1185">Reference proteome</keyword>
<gene>
    <name evidence="2" type="ORF">NQ314_012143</name>
</gene>
<dbReference type="Pfam" id="PF13843">
    <property type="entry name" value="DDE_Tnp_1_7"/>
    <property type="match status" value="1"/>
</dbReference>
<dbReference type="AlphaFoldDB" id="A0AAV8XEC8"/>
<name>A0AAV8XEC8_9CUCU</name>
<protein>
    <recommendedName>
        <fullName evidence="1">PiggyBac transposable element-derived protein domain-containing protein</fullName>
    </recommendedName>
</protein>
<dbReference type="EMBL" id="JANEYF010003368">
    <property type="protein sequence ID" value="KAJ8936879.1"/>
    <property type="molecule type" value="Genomic_DNA"/>
</dbReference>